<dbReference type="Gene3D" id="3.40.30.10">
    <property type="entry name" value="Glutaredoxin"/>
    <property type="match status" value="1"/>
</dbReference>
<organism evidence="3 4">
    <name type="scientific">Arenibacter echinorum</name>
    <dbReference type="NCBI Taxonomy" id="440515"/>
    <lineage>
        <taxon>Bacteria</taxon>
        <taxon>Pseudomonadati</taxon>
        <taxon>Bacteroidota</taxon>
        <taxon>Flavobacteriia</taxon>
        <taxon>Flavobacteriales</taxon>
        <taxon>Flavobacteriaceae</taxon>
        <taxon>Arenibacter</taxon>
    </lineage>
</organism>
<name>A0A327RJK5_9FLAO</name>
<keyword evidence="4" id="KW-1185">Reference proteome</keyword>
<evidence type="ECO:0000313" key="3">
    <source>
        <dbReference type="EMBL" id="RAJ13877.1"/>
    </source>
</evidence>
<dbReference type="InterPro" id="IPR006660">
    <property type="entry name" value="Arsenate_reductase-like"/>
</dbReference>
<dbReference type="OrthoDB" id="1120494at2"/>
<dbReference type="PANTHER" id="PTHR30041">
    <property type="entry name" value="ARSENATE REDUCTASE"/>
    <property type="match status" value="1"/>
</dbReference>
<sequence length="117" mass="13455">MKKIFHLSTCDTCQRILKDLEPSKNFMLQDIKNEAITPDQLESMARLSGSYESLFSKRARLYKERNLKEQKLSEADYKALILEHYTFLKRPVIIIDNDIFVGNSKAVVASAKAKINS</sequence>
<evidence type="ECO:0000256" key="2">
    <source>
        <dbReference type="PROSITE-ProRule" id="PRU01282"/>
    </source>
</evidence>
<proteinExistence type="inferred from homology"/>
<gene>
    <name evidence="3" type="ORF">LV92_00992</name>
</gene>
<dbReference type="SUPFAM" id="SSF52833">
    <property type="entry name" value="Thioredoxin-like"/>
    <property type="match status" value="1"/>
</dbReference>
<comment type="similarity">
    <text evidence="1 2">Belongs to the ArsC family.</text>
</comment>
<dbReference type="Pfam" id="PF03960">
    <property type="entry name" value="ArsC"/>
    <property type="match status" value="1"/>
</dbReference>
<dbReference type="PROSITE" id="PS51353">
    <property type="entry name" value="ARSC"/>
    <property type="match status" value="1"/>
</dbReference>
<accession>A0A327RJK5</accession>
<evidence type="ECO:0000256" key="1">
    <source>
        <dbReference type="ARBA" id="ARBA00007198"/>
    </source>
</evidence>
<protein>
    <submittedName>
        <fullName evidence="3">Arsenate reductase-like glutaredoxin family protein</fullName>
    </submittedName>
</protein>
<comment type="caution">
    <text evidence="3">The sequence shown here is derived from an EMBL/GenBank/DDBJ whole genome shotgun (WGS) entry which is preliminary data.</text>
</comment>
<dbReference type="PANTHER" id="PTHR30041:SF8">
    <property type="entry name" value="PROTEIN YFFB"/>
    <property type="match status" value="1"/>
</dbReference>
<dbReference type="EMBL" id="QLLN01000002">
    <property type="protein sequence ID" value="RAJ13877.1"/>
    <property type="molecule type" value="Genomic_DNA"/>
</dbReference>
<evidence type="ECO:0000313" key="4">
    <source>
        <dbReference type="Proteomes" id="UP000249696"/>
    </source>
</evidence>
<dbReference type="InterPro" id="IPR036249">
    <property type="entry name" value="Thioredoxin-like_sf"/>
</dbReference>
<dbReference type="AlphaFoldDB" id="A0A327RJK5"/>
<dbReference type="Proteomes" id="UP000249696">
    <property type="component" value="Unassembled WGS sequence"/>
</dbReference>
<reference evidence="3 4" key="1">
    <citation type="submission" date="2018-06" db="EMBL/GenBank/DDBJ databases">
        <title>Genomic Encyclopedia of Archaeal and Bacterial Type Strains, Phase II (KMG-II): from individual species to whole genera.</title>
        <authorList>
            <person name="Goeker M."/>
        </authorList>
    </citation>
    <scope>NUCLEOTIDE SEQUENCE [LARGE SCALE GENOMIC DNA]</scope>
    <source>
        <strain evidence="3 4">DSM 23522</strain>
    </source>
</reference>
<dbReference type="RefSeq" id="WP_111622537.1">
    <property type="nucleotide sequence ID" value="NZ_QLLN01000002.1"/>
</dbReference>